<dbReference type="EMBL" id="MGHF01000020">
    <property type="protein sequence ID" value="OGM63160.1"/>
    <property type="molecule type" value="Genomic_DNA"/>
</dbReference>
<dbReference type="Proteomes" id="UP000177082">
    <property type="component" value="Unassembled WGS sequence"/>
</dbReference>
<dbReference type="InterPro" id="IPR029044">
    <property type="entry name" value="Nucleotide-diphossugar_trans"/>
</dbReference>
<accession>A0A1F8BGT8</accession>
<sequence length="242" mass="27526">MKKISILIPCLNEEKGIGKVIDGIPRDLLFTLGYQTEVIVIDNNSTDGTVEVALQRNVRIVSEKNPGKGNAIKAGFEALDIDTNYVVVLDGDNTYKSKEILRMIEPLVSDFCDVVVGSRLGGKVLKNSLKFANRCANWGYTFLVRHFYQANITDVLSGYFAFKREVADKLKLYLQSDGFTVEMEMITKIVKIGYEVYSVPITYDEREGETKIKLFKDGIQILAMFFKNLFWFPNERKSEVFK</sequence>
<feature type="domain" description="Glycosyltransferase 2-like" evidence="1">
    <location>
        <begin position="5"/>
        <end position="170"/>
    </location>
</feature>
<evidence type="ECO:0000313" key="2">
    <source>
        <dbReference type="EMBL" id="OGM63160.1"/>
    </source>
</evidence>
<dbReference type="STRING" id="1802519.A2961_01310"/>
<evidence type="ECO:0000259" key="1">
    <source>
        <dbReference type="Pfam" id="PF00535"/>
    </source>
</evidence>
<dbReference type="PANTHER" id="PTHR48090">
    <property type="entry name" value="UNDECAPRENYL-PHOSPHATE 4-DEOXY-4-FORMAMIDO-L-ARABINOSE TRANSFERASE-RELATED"/>
    <property type="match status" value="1"/>
</dbReference>
<evidence type="ECO:0000313" key="3">
    <source>
        <dbReference type="Proteomes" id="UP000177082"/>
    </source>
</evidence>
<comment type="caution">
    <text evidence="2">The sequence shown here is derived from an EMBL/GenBank/DDBJ whole genome shotgun (WGS) entry which is preliminary data.</text>
</comment>
<dbReference type="SUPFAM" id="SSF53448">
    <property type="entry name" value="Nucleotide-diphospho-sugar transferases"/>
    <property type="match status" value="1"/>
</dbReference>
<dbReference type="InterPro" id="IPR050256">
    <property type="entry name" value="Glycosyltransferase_2"/>
</dbReference>
<reference evidence="2 3" key="1">
    <citation type="journal article" date="2016" name="Nat. Commun.">
        <title>Thousands of microbial genomes shed light on interconnected biogeochemical processes in an aquifer system.</title>
        <authorList>
            <person name="Anantharaman K."/>
            <person name="Brown C.T."/>
            <person name="Hug L.A."/>
            <person name="Sharon I."/>
            <person name="Castelle C.J."/>
            <person name="Probst A.J."/>
            <person name="Thomas B.C."/>
            <person name="Singh A."/>
            <person name="Wilkins M.J."/>
            <person name="Karaoz U."/>
            <person name="Brodie E.L."/>
            <person name="Williams K.H."/>
            <person name="Hubbard S.S."/>
            <person name="Banfield J.F."/>
        </authorList>
    </citation>
    <scope>NUCLEOTIDE SEQUENCE [LARGE SCALE GENOMIC DNA]</scope>
</reference>
<organism evidence="2 3">
    <name type="scientific">Candidatus Woesebacteria bacterium RIFCSPLOWO2_01_FULL_39_21</name>
    <dbReference type="NCBI Taxonomy" id="1802519"/>
    <lineage>
        <taxon>Bacteria</taxon>
        <taxon>Candidatus Woeseibacteriota</taxon>
    </lineage>
</organism>
<protein>
    <recommendedName>
        <fullName evidence="1">Glycosyltransferase 2-like domain-containing protein</fullName>
    </recommendedName>
</protein>
<dbReference type="Pfam" id="PF00535">
    <property type="entry name" value="Glycos_transf_2"/>
    <property type="match status" value="1"/>
</dbReference>
<dbReference type="PANTHER" id="PTHR48090:SF7">
    <property type="entry name" value="RFBJ PROTEIN"/>
    <property type="match status" value="1"/>
</dbReference>
<dbReference type="Gene3D" id="3.90.550.10">
    <property type="entry name" value="Spore Coat Polysaccharide Biosynthesis Protein SpsA, Chain A"/>
    <property type="match status" value="1"/>
</dbReference>
<name>A0A1F8BGT8_9BACT</name>
<gene>
    <name evidence="2" type="ORF">A2961_01310</name>
</gene>
<proteinExistence type="predicted"/>
<dbReference type="AlphaFoldDB" id="A0A1F8BGT8"/>
<dbReference type="CDD" id="cd04179">
    <property type="entry name" value="DPM_DPG-synthase_like"/>
    <property type="match status" value="1"/>
</dbReference>
<dbReference type="InterPro" id="IPR001173">
    <property type="entry name" value="Glyco_trans_2-like"/>
</dbReference>